<accession>A0ABV0N4L4</accession>
<evidence type="ECO:0000313" key="2">
    <source>
        <dbReference type="Proteomes" id="UP001476798"/>
    </source>
</evidence>
<comment type="caution">
    <text evidence="1">The sequence shown here is derived from an EMBL/GenBank/DDBJ whole genome shotgun (WGS) entry which is preliminary data.</text>
</comment>
<organism evidence="1 2">
    <name type="scientific">Goodea atripinnis</name>
    <dbReference type="NCBI Taxonomy" id="208336"/>
    <lineage>
        <taxon>Eukaryota</taxon>
        <taxon>Metazoa</taxon>
        <taxon>Chordata</taxon>
        <taxon>Craniata</taxon>
        <taxon>Vertebrata</taxon>
        <taxon>Euteleostomi</taxon>
        <taxon>Actinopterygii</taxon>
        <taxon>Neopterygii</taxon>
        <taxon>Teleostei</taxon>
        <taxon>Neoteleostei</taxon>
        <taxon>Acanthomorphata</taxon>
        <taxon>Ovalentaria</taxon>
        <taxon>Atherinomorphae</taxon>
        <taxon>Cyprinodontiformes</taxon>
        <taxon>Goodeidae</taxon>
        <taxon>Goodea</taxon>
    </lineage>
</organism>
<dbReference type="Proteomes" id="UP001476798">
    <property type="component" value="Unassembled WGS sequence"/>
</dbReference>
<sequence>MSSADKRGCTWLKVLKSEASEGDWMKSHADRMLIGWQGDAQKSHWKKQAVKMFLLMQKEREHSNTKVSTEKKMSTLRKNNGMHNILISICSASTSVTEPSSYTVHV</sequence>
<evidence type="ECO:0000313" key="1">
    <source>
        <dbReference type="EMBL" id="MEQ2165553.1"/>
    </source>
</evidence>
<proteinExistence type="predicted"/>
<dbReference type="EMBL" id="JAHRIO010021510">
    <property type="protein sequence ID" value="MEQ2165553.1"/>
    <property type="molecule type" value="Genomic_DNA"/>
</dbReference>
<protein>
    <submittedName>
        <fullName evidence="1">Uncharacterized protein</fullName>
    </submittedName>
</protein>
<gene>
    <name evidence="1" type="ORF">GOODEAATRI_018110</name>
</gene>
<name>A0ABV0N4L4_9TELE</name>
<keyword evidence="2" id="KW-1185">Reference proteome</keyword>
<reference evidence="1 2" key="1">
    <citation type="submission" date="2021-06" db="EMBL/GenBank/DDBJ databases">
        <authorList>
            <person name="Palmer J.M."/>
        </authorList>
    </citation>
    <scope>NUCLEOTIDE SEQUENCE [LARGE SCALE GENOMIC DNA]</scope>
    <source>
        <strain evidence="1 2">GA_2019</strain>
        <tissue evidence="1">Muscle</tissue>
    </source>
</reference>